<dbReference type="OrthoDB" id="10255964at2759"/>
<dbReference type="InterPro" id="IPR001452">
    <property type="entry name" value="SH3_domain"/>
</dbReference>
<dbReference type="PRINTS" id="PR00499">
    <property type="entry name" value="P67PHOX"/>
</dbReference>
<keyword evidence="5" id="KW-1185">Reference proteome</keyword>
<dbReference type="SMART" id="SM00326">
    <property type="entry name" value="SH3"/>
    <property type="match status" value="1"/>
</dbReference>
<dbReference type="PANTHER" id="PTHR45929">
    <property type="entry name" value="JAK PATHWAY SIGNAL TRANSDUCTION ADAPTOR MOLECULE"/>
    <property type="match status" value="1"/>
</dbReference>
<sequence length="163" mass="18536">MSFENNTPSDSGYIYMVSALDDFESTDEDTLSFKKDNIIPIVETVNDNWLRGRLHGKLGLIPANYVTKIQPRGDQQQLQELTTTLKKVDIHGILSQLMGVSGQRKVSHTVRNLRRLHKLGKTCKVVIVKMKPVLGFLFTLLEWCDALVQIWNAFNFIMVLCAL</sequence>
<dbReference type="Proteomes" id="UP001165063">
    <property type="component" value="Unassembled WGS sequence"/>
</dbReference>
<dbReference type="AlphaFoldDB" id="A0A9W6TAB9"/>
<dbReference type="Gene3D" id="2.30.30.40">
    <property type="entry name" value="SH3 Domains"/>
    <property type="match status" value="1"/>
</dbReference>
<dbReference type="FunFam" id="2.30.30.40:FF:000072">
    <property type="entry name" value="Unconventional Myosin IB"/>
    <property type="match status" value="1"/>
</dbReference>
<proteinExistence type="predicted"/>
<evidence type="ECO:0000313" key="4">
    <source>
        <dbReference type="EMBL" id="GME85758.1"/>
    </source>
</evidence>
<dbReference type="PANTHER" id="PTHR45929:SF3">
    <property type="entry name" value="JAK PATHWAY SIGNAL TRANSDUCTION ADAPTOR MOLECULE"/>
    <property type="match status" value="1"/>
</dbReference>
<dbReference type="SUPFAM" id="SSF50044">
    <property type="entry name" value="SH3-domain"/>
    <property type="match status" value="1"/>
</dbReference>
<dbReference type="InterPro" id="IPR036028">
    <property type="entry name" value="SH3-like_dom_sf"/>
</dbReference>
<evidence type="ECO:0000313" key="5">
    <source>
        <dbReference type="Proteomes" id="UP001165063"/>
    </source>
</evidence>
<evidence type="ECO:0000259" key="3">
    <source>
        <dbReference type="PROSITE" id="PS50002"/>
    </source>
</evidence>
<reference evidence="4" key="1">
    <citation type="submission" date="2023-04" db="EMBL/GenBank/DDBJ databases">
        <title>Ambrosiozyma monospora NBRC 1965.</title>
        <authorList>
            <person name="Ichikawa N."/>
            <person name="Sato H."/>
            <person name="Tonouchi N."/>
        </authorList>
    </citation>
    <scope>NUCLEOTIDE SEQUENCE</scope>
    <source>
        <strain evidence="4">NBRC 1965</strain>
    </source>
</reference>
<accession>A0A9W6TAB9</accession>
<comment type="caution">
    <text evidence="4">The sequence shown here is derived from an EMBL/GenBank/DDBJ whole genome shotgun (WGS) entry which is preliminary data.</text>
</comment>
<evidence type="ECO:0000256" key="2">
    <source>
        <dbReference type="PROSITE-ProRule" id="PRU00192"/>
    </source>
</evidence>
<dbReference type="PRINTS" id="PR00452">
    <property type="entry name" value="SH3DOMAIN"/>
</dbReference>
<dbReference type="PROSITE" id="PS50002">
    <property type="entry name" value="SH3"/>
    <property type="match status" value="1"/>
</dbReference>
<gene>
    <name evidence="4" type="ORF">Amon01_001019400</name>
</gene>
<dbReference type="Pfam" id="PF00018">
    <property type="entry name" value="SH3_1"/>
    <property type="match status" value="1"/>
</dbReference>
<dbReference type="GO" id="GO:0033565">
    <property type="term" value="C:ESCRT-0 complex"/>
    <property type="evidence" value="ECO:0007669"/>
    <property type="project" value="TreeGrafter"/>
</dbReference>
<protein>
    <submittedName>
        <fullName evidence="4">Unnamed protein product</fullName>
    </submittedName>
</protein>
<keyword evidence="1 2" id="KW-0728">SH3 domain</keyword>
<dbReference type="EMBL" id="BSXU01018843">
    <property type="protein sequence ID" value="GME85758.1"/>
    <property type="molecule type" value="Genomic_DNA"/>
</dbReference>
<feature type="domain" description="SH3" evidence="3">
    <location>
        <begin position="12"/>
        <end position="71"/>
    </location>
</feature>
<organism evidence="4 5">
    <name type="scientific">Ambrosiozyma monospora</name>
    <name type="common">Yeast</name>
    <name type="synonym">Endomycopsis monosporus</name>
    <dbReference type="NCBI Taxonomy" id="43982"/>
    <lineage>
        <taxon>Eukaryota</taxon>
        <taxon>Fungi</taxon>
        <taxon>Dikarya</taxon>
        <taxon>Ascomycota</taxon>
        <taxon>Saccharomycotina</taxon>
        <taxon>Pichiomycetes</taxon>
        <taxon>Pichiales</taxon>
        <taxon>Pichiaceae</taxon>
        <taxon>Ambrosiozyma</taxon>
    </lineage>
</organism>
<dbReference type="GO" id="GO:0043328">
    <property type="term" value="P:protein transport to vacuole involved in ubiquitin-dependent protein catabolic process via the multivesicular body sorting pathway"/>
    <property type="evidence" value="ECO:0007669"/>
    <property type="project" value="TreeGrafter"/>
</dbReference>
<evidence type="ECO:0000256" key="1">
    <source>
        <dbReference type="ARBA" id="ARBA00022443"/>
    </source>
</evidence>
<name>A0A9W6TAB9_AMBMO</name>
<dbReference type="InterPro" id="IPR050670">
    <property type="entry name" value="STAM"/>
</dbReference>